<evidence type="ECO:0000313" key="5">
    <source>
        <dbReference type="EMBL" id="PVY61606.1"/>
    </source>
</evidence>
<evidence type="ECO:0000256" key="3">
    <source>
        <dbReference type="SAM" id="MobiDB-lite"/>
    </source>
</evidence>
<protein>
    <submittedName>
        <fullName evidence="5">RNA-binding protein</fullName>
    </submittedName>
</protein>
<dbReference type="InterPro" id="IPR051925">
    <property type="entry name" value="RNA-binding_domain"/>
</dbReference>
<dbReference type="Proteomes" id="UP000246145">
    <property type="component" value="Unassembled WGS sequence"/>
</dbReference>
<dbReference type="Pfam" id="PF01985">
    <property type="entry name" value="CRS1_YhbY"/>
    <property type="match status" value="1"/>
</dbReference>
<keyword evidence="6" id="KW-1185">Reference proteome</keyword>
<evidence type="ECO:0000259" key="4">
    <source>
        <dbReference type="PROSITE" id="PS51295"/>
    </source>
</evidence>
<organism evidence="5 6">
    <name type="scientific">Pusillimonas noertemannii</name>
    <dbReference type="NCBI Taxonomy" id="305977"/>
    <lineage>
        <taxon>Bacteria</taxon>
        <taxon>Pseudomonadati</taxon>
        <taxon>Pseudomonadota</taxon>
        <taxon>Betaproteobacteria</taxon>
        <taxon>Burkholderiales</taxon>
        <taxon>Alcaligenaceae</taxon>
        <taxon>Pusillimonas</taxon>
    </lineage>
</organism>
<dbReference type="PANTHER" id="PTHR40065">
    <property type="entry name" value="RNA-BINDING PROTEIN YHBY"/>
    <property type="match status" value="1"/>
</dbReference>
<comment type="caution">
    <text evidence="5">The sequence shown here is derived from an EMBL/GenBank/DDBJ whole genome shotgun (WGS) entry which is preliminary data.</text>
</comment>
<gene>
    <name evidence="5" type="ORF">C7440_2334</name>
</gene>
<dbReference type="Gene3D" id="3.30.110.60">
    <property type="entry name" value="YhbY-like"/>
    <property type="match status" value="1"/>
</dbReference>
<dbReference type="PANTHER" id="PTHR40065:SF3">
    <property type="entry name" value="RNA-BINDING PROTEIN YHBY"/>
    <property type="match status" value="1"/>
</dbReference>
<feature type="domain" description="CRM" evidence="4">
    <location>
        <begin position="4"/>
        <end position="100"/>
    </location>
</feature>
<feature type="region of interest" description="Disordered" evidence="3">
    <location>
        <begin position="95"/>
        <end position="184"/>
    </location>
</feature>
<reference evidence="5 6" key="1">
    <citation type="submission" date="2018-04" db="EMBL/GenBank/DDBJ databases">
        <title>Genomic Encyclopedia of Type Strains, Phase IV (KMG-IV): sequencing the most valuable type-strain genomes for metagenomic binning, comparative biology and taxonomic classification.</title>
        <authorList>
            <person name="Goeker M."/>
        </authorList>
    </citation>
    <scope>NUCLEOTIDE SEQUENCE [LARGE SCALE GENOMIC DNA]</scope>
    <source>
        <strain evidence="5 6">DSM 10065</strain>
    </source>
</reference>
<dbReference type="SMART" id="SM01103">
    <property type="entry name" value="CRS1_YhbY"/>
    <property type="match status" value="1"/>
</dbReference>
<evidence type="ECO:0000313" key="6">
    <source>
        <dbReference type="Proteomes" id="UP000246145"/>
    </source>
</evidence>
<dbReference type="EMBL" id="QEKO01000003">
    <property type="protein sequence ID" value="PVY61606.1"/>
    <property type="molecule type" value="Genomic_DNA"/>
</dbReference>
<dbReference type="InterPro" id="IPR035920">
    <property type="entry name" value="YhbY-like_sf"/>
</dbReference>
<keyword evidence="1 2" id="KW-0694">RNA-binding</keyword>
<name>A0A2U1CKR9_9BURK</name>
<feature type="compositionally biased region" description="Low complexity" evidence="3">
    <location>
        <begin position="138"/>
        <end position="155"/>
    </location>
</feature>
<dbReference type="OrthoDB" id="9797519at2"/>
<evidence type="ECO:0000256" key="2">
    <source>
        <dbReference type="PROSITE-ProRule" id="PRU00626"/>
    </source>
</evidence>
<dbReference type="SUPFAM" id="SSF75471">
    <property type="entry name" value="YhbY-like"/>
    <property type="match status" value="1"/>
</dbReference>
<dbReference type="AlphaFoldDB" id="A0A2U1CKR9"/>
<dbReference type="PROSITE" id="PS51295">
    <property type="entry name" value="CRM"/>
    <property type="match status" value="1"/>
</dbReference>
<dbReference type="InterPro" id="IPR001890">
    <property type="entry name" value="RNA-binding_CRM"/>
</dbReference>
<evidence type="ECO:0000256" key="1">
    <source>
        <dbReference type="ARBA" id="ARBA00022884"/>
    </source>
</evidence>
<accession>A0A2U1CKR9</accession>
<dbReference type="GO" id="GO:0003723">
    <property type="term" value="F:RNA binding"/>
    <property type="evidence" value="ECO:0007669"/>
    <property type="project" value="UniProtKB-UniRule"/>
</dbReference>
<sequence>MPKLDITSQERSALRAAAHPLHPVVMIGDKGLTPAVLKEIDLNLTAHELIKIRVNGQERAQRDTTLETICDALSCAAVHHLGKTLIIYRPDAEKAAAEEQARNATRARRKPTEPYVSKKQAASGAKPARKPRRPADEGASGARPARRAAQAPSPAHGIPRRSTGSALTLRAGVRRGRAADTRKR</sequence>
<dbReference type="STRING" id="1231391.GCA_000308195_02326"/>
<dbReference type="RefSeq" id="WP_116518644.1">
    <property type="nucleotide sequence ID" value="NZ_JACCEX010000003.1"/>
</dbReference>
<proteinExistence type="predicted"/>